<keyword evidence="2 5" id="KW-0863">Zinc-finger</keyword>
<dbReference type="GO" id="GO:0000978">
    <property type="term" value="F:RNA polymerase II cis-regulatory region sequence-specific DNA binding"/>
    <property type="evidence" value="ECO:0007669"/>
    <property type="project" value="TreeGrafter"/>
</dbReference>
<evidence type="ECO:0000256" key="7">
    <source>
        <dbReference type="SAM" id="MobiDB-lite"/>
    </source>
</evidence>
<evidence type="ECO:0000259" key="8">
    <source>
        <dbReference type="PROSITE" id="PS50950"/>
    </source>
</evidence>
<dbReference type="SUPFAM" id="SSF57716">
    <property type="entry name" value="Glucocorticoid receptor-like (DNA-binding domain)"/>
    <property type="match status" value="1"/>
</dbReference>
<dbReference type="PANTHER" id="PTHR46600">
    <property type="entry name" value="THAP DOMAIN-CONTAINING"/>
    <property type="match status" value="1"/>
</dbReference>
<organism evidence="9">
    <name type="scientific">Amblyomma maculatum</name>
    <name type="common">Gulf Coast tick</name>
    <dbReference type="NCBI Taxonomy" id="34609"/>
    <lineage>
        <taxon>Eukaryota</taxon>
        <taxon>Metazoa</taxon>
        <taxon>Ecdysozoa</taxon>
        <taxon>Arthropoda</taxon>
        <taxon>Chelicerata</taxon>
        <taxon>Arachnida</taxon>
        <taxon>Acari</taxon>
        <taxon>Parasitiformes</taxon>
        <taxon>Ixodida</taxon>
        <taxon>Ixodoidea</taxon>
        <taxon>Ixodidae</taxon>
        <taxon>Amblyomminae</taxon>
        <taxon>Amblyomma</taxon>
    </lineage>
</organism>
<keyword evidence="4 5" id="KW-0238">DNA-binding</keyword>
<evidence type="ECO:0000256" key="4">
    <source>
        <dbReference type="ARBA" id="ARBA00023125"/>
    </source>
</evidence>
<dbReference type="EMBL" id="JO841596">
    <property type="protein sequence ID" value="AEO33213.1"/>
    <property type="molecule type" value="mRNA"/>
</dbReference>
<dbReference type="InterPro" id="IPR006612">
    <property type="entry name" value="THAP_Znf"/>
</dbReference>
<keyword evidence="3" id="KW-0862">Zinc</keyword>
<feature type="non-terminal residue" evidence="9">
    <location>
        <position position="1"/>
    </location>
</feature>
<reference evidence="9" key="1">
    <citation type="journal article" date="2011" name="PLoS ONE">
        <title>A deep insight into the sialotranscriptome of the gulf coast tick, Amblyomma maculatum.</title>
        <authorList>
            <person name="Karim S."/>
            <person name="Singh P."/>
            <person name="Ribeiro J.M."/>
        </authorList>
    </citation>
    <scope>NUCLEOTIDE SEQUENCE</scope>
    <source>
        <tissue evidence="9">Salivary gland</tissue>
    </source>
</reference>
<feature type="domain" description="THAP-type" evidence="8">
    <location>
        <begin position="1"/>
        <end position="82"/>
    </location>
</feature>
<feature type="region of interest" description="Disordered" evidence="7">
    <location>
        <begin position="165"/>
        <end position="319"/>
    </location>
</feature>
<evidence type="ECO:0000256" key="1">
    <source>
        <dbReference type="ARBA" id="ARBA00022723"/>
    </source>
</evidence>
<dbReference type="PROSITE" id="PS50950">
    <property type="entry name" value="ZF_THAP"/>
    <property type="match status" value="1"/>
</dbReference>
<evidence type="ECO:0000256" key="3">
    <source>
        <dbReference type="ARBA" id="ARBA00022833"/>
    </source>
</evidence>
<accession>G3MI95</accession>
<evidence type="ECO:0000313" key="9">
    <source>
        <dbReference type="EMBL" id="AEO33213.1"/>
    </source>
</evidence>
<dbReference type="AlphaFoldDB" id="G3MI95"/>
<keyword evidence="1" id="KW-0479">Metal-binding</keyword>
<feature type="compositionally biased region" description="Polar residues" evidence="7">
    <location>
        <begin position="275"/>
        <end position="319"/>
    </location>
</feature>
<dbReference type="GO" id="GO:0008270">
    <property type="term" value="F:zinc ion binding"/>
    <property type="evidence" value="ECO:0007669"/>
    <property type="project" value="UniProtKB-KW"/>
</dbReference>
<feature type="coiled-coil region" evidence="6">
    <location>
        <begin position="323"/>
        <end position="364"/>
    </location>
</feature>
<feature type="compositionally biased region" description="Basic and acidic residues" evidence="7">
    <location>
        <begin position="170"/>
        <end position="181"/>
    </location>
</feature>
<evidence type="ECO:0000256" key="2">
    <source>
        <dbReference type="ARBA" id="ARBA00022771"/>
    </source>
</evidence>
<dbReference type="GO" id="GO:0003700">
    <property type="term" value="F:DNA-binding transcription factor activity"/>
    <property type="evidence" value="ECO:0007669"/>
    <property type="project" value="TreeGrafter"/>
</dbReference>
<dbReference type="PANTHER" id="PTHR46600:SF7">
    <property type="entry name" value="SI:DKEY-228B2.6-RELATED"/>
    <property type="match status" value="1"/>
</dbReference>
<protein>
    <recommendedName>
        <fullName evidence="8">THAP-type domain-containing protein</fullName>
    </recommendedName>
</protein>
<evidence type="ECO:0000256" key="6">
    <source>
        <dbReference type="SAM" id="Coils"/>
    </source>
</evidence>
<dbReference type="InterPro" id="IPR026516">
    <property type="entry name" value="THAP1/10"/>
</dbReference>
<sequence length="397" mass="43727">IDEGSNKNGAITHCFDFLRGRFPSKDKECLKEWVEFVSKARGKGLWKPTVNSKLCSLHFEKSCFRYFNGRVYLNSGAVPTVADIPGHLQKNTRFTISSIESDVSCASPSVVVPTSPEVQTTVSVNELEERAFDYEGNLLNSAPVKIAKFELSLLDEEQLRRALTPPAKRMSVETKEADGKRPIIVHVTSLSSNNESPGRPTRVKRLPEKLRSGDFDRDFTGEPPLKAACISSKLDDTEPGISDDDDGDFGSESEDVDAPDLDEEEYEGSDVETPVPTSSSGPATAYRSQPSSTGQKAKSVGSDESATTPTPAKSMAGTSAGTLVELCTQLEEQRTRNEELSRQLTKSKEVIENQNRNIDSLEHSDLFCLPRLLPLRFFDFYFIFVVSASHSATTTDH</sequence>
<dbReference type="SMART" id="SM00980">
    <property type="entry name" value="THAP"/>
    <property type="match status" value="1"/>
</dbReference>
<dbReference type="GO" id="GO:0006357">
    <property type="term" value="P:regulation of transcription by RNA polymerase II"/>
    <property type="evidence" value="ECO:0007669"/>
    <property type="project" value="TreeGrafter"/>
</dbReference>
<dbReference type="GO" id="GO:0005634">
    <property type="term" value="C:nucleus"/>
    <property type="evidence" value="ECO:0007669"/>
    <property type="project" value="TreeGrafter"/>
</dbReference>
<feature type="compositionally biased region" description="Acidic residues" evidence="7">
    <location>
        <begin position="237"/>
        <end position="270"/>
    </location>
</feature>
<proteinExistence type="evidence at transcript level"/>
<feature type="compositionally biased region" description="Basic and acidic residues" evidence="7">
    <location>
        <begin position="205"/>
        <end position="220"/>
    </location>
</feature>
<keyword evidence="6" id="KW-0175">Coiled coil</keyword>
<evidence type="ECO:0000256" key="5">
    <source>
        <dbReference type="PROSITE-ProRule" id="PRU00309"/>
    </source>
</evidence>
<dbReference type="SMART" id="SM00692">
    <property type="entry name" value="DM3"/>
    <property type="match status" value="1"/>
</dbReference>
<dbReference type="Pfam" id="PF05485">
    <property type="entry name" value="THAP"/>
    <property type="match status" value="1"/>
</dbReference>
<name>G3MI95_AMBMU</name>